<protein>
    <recommendedName>
        <fullName evidence="9">CWH43-like N-terminal domain-containing protein</fullName>
    </recommendedName>
</protein>
<evidence type="ECO:0000313" key="10">
    <source>
        <dbReference type="EMBL" id="KAF8571019.1"/>
    </source>
</evidence>
<dbReference type="GO" id="GO:0000139">
    <property type="term" value="C:Golgi membrane"/>
    <property type="evidence" value="ECO:0007669"/>
    <property type="project" value="UniProtKB-SubCell"/>
</dbReference>
<evidence type="ECO:0000256" key="6">
    <source>
        <dbReference type="ARBA" id="ARBA00023034"/>
    </source>
</evidence>
<reference evidence="10 11" key="1">
    <citation type="submission" date="2019-07" db="EMBL/GenBank/DDBJ databases">
        <title>Annotation for the trematode Paragonimus westermani.</title>
        <authorList>
            <person name="Choi Y.-J."/>
        </authorList>
    </citation>
    <scope>NUCLEOTIDE SEQUENCE [LARGE SCALE GENOMIC DNA]</scope>
    <source>
        <strain evidence="10">180907_Pwestermani</strain>
    </source>
</reference>
<evidence type="ECO:0000256" key="1">
    <source>
        <dbReference type="ARBA" id="ARBA00004653"/>
    </source>
</evidence>
<evidence type="ECO:0000256" key="7">
    <source>
        <dbReference type="ARBA" id="ARBA00023136"/>
    </source>
</evidence>
<keyword evidence="4 8" id="KW-0812">Transmembrane</keyword>
<name>A0A8T0DSY8_9TREM</name>
<dbReference type="InterPro" id="IPR019402">
    <property type="entry name" value="CWH43_N"/>
</dbReference>
<evidence type="ECO:0000313" key="11">
    <source>
        <dbReference type="Proteomes" id="UP000699462"/>
    </source>
</evidence>
<evidence type="ECO:0000256" key="5">
    <source>
        <dbReference type="ARBA" id="ARBA00022989"/>
    </source>
</evidence>
<keyword evidence="11" id="KW-1185">Reference proteome</keyword>
<dbReference type="EMBL" id="JTDF01000759">
    <property type="protein sequence ID" value="KAF8571019.1"/>
    <property type="molecule type" value="Genomic_DNA"/>
</dbReference>
<organism evidence="10 11">
    <name type="scientific">Paragonimus westermani</name>
    <dbReference type="NCBI Taxonomy" id="34504"/>
    <lineage>
        <taxon>Eukaryota</taxon>
        <taxon>Metazoa</taxon>
        <taxon>Spiralia</taxon>
        <taxon>Lophotrochozoa</taxon>
        <taxon>Platyhelminthes</taxon>
        <taxon>Trematoda</taxon>
        <taxon>Digenea</taxon>
        <taxon>Plagiorchiida</taxon>
        <taxon>Troglotremata</taxon>
        <taxon>Troglotrematidae</taxon>
        <taxon>Paragonimus</taxon>
    </lineage>
</organism>
<feature type="transmembrane region" description="Helical" evidence="8">
    <location>
        <begin position="6"/>
        <end position="31"/>
    </location>
</feature>
<dbReference type="OrthoDB" id="68581at2759"/>
<keyword evidence="5 8" id="KW-1133">Transmembrane helix</keyword>
<sequence length="230" mass="26251">MDVHRHVVFCLLIFGASLPVIALFICVSLCISVGACLGTDCTDVNVLPSLSAAVSDEQPQRSVWTDMYANYLGHLSAYLSKFTVAILEVISLNLMGLFPSARLYESHRNCLAIFVFCSVIFMLCDTWLFSRLNAHTSSRNWQSRARKKRCLCFVYITTLIVISVCYFVHTTYCPPYVYSLFSFFEYLGIIINVCYQYYVFDLITCVPLYRAFGTCDNSEQDRSVLFETIF</sequence>
<comment type="caution">
    <text evidence="10">The sequence shown here is derived from an EMBL/GenBank/DDBJ whole genome shotgun (WGS) entry which is preliminary data.</text>
</comment>
<proteinExistence type="inferred from homology"/>
<feature type="transmembrane region" description="Helical" evidence="8">
    <location>
        <begin position="175"/>
        <end position="200"/>
    </location>
</feature>
<dbReference type="GO" id="GO:0006506">
    <property type="term" value="P:GPI anchor biosynthetic process"/>
    <property type="evidence" value="ECO:0007669"/>
    <property type="project" value="UniProtKB-KW"/>
</dbReference>
<evidence type="ECO:0000259" key="9">
    <source>
        <dbReference type="Pfam" id="PF10277"/>
    </source>
</evidence>
<evidence type="ECO:0000256" key="3">
    <source>
        <dbReference type="ARBA" id="ARBA00022502"/>
    </source>
</evidence>
<dbReference type="PANTHER" id="PTHR12892:SF11">
    <property type="entry name" value="POST-GPI ATTACHMENT TO PROTEINS FACTOR 2"/>
    <property type="match status" value="1"/>
</dbReference>
<comment type="subcellular location">
    <subcellularLocation>
        <location evidence="1">Golgi apparatus membrane</location>
        <topology evidence="1">Multi-pass membrane protein</topology>
    </subcellularLocation>
</comment>
<dbReference type="Proteomes" id="UP000699462">
    <property type="component" value="Unassembled WGS sequence"/>
</dbReference>
<gene>
    <name evidence="10" type="ORF">P879_01586</name>
</gene>
<feature type="transmembrane region" description="Helical" evidence="8">
    <location>
        <begin position="111"/>
        <end position="129"/>
    </location>
</feature>
<evidence type="ECO:0000256" key="8">
    <source>
        <dbReference type="SAM" id="Phobius"/>
    </source>
</evidence>
<feature type="transmembrane region" description="Helical" evidence="8">
    <location>
        <begin position="150"/>
        <end position="169"/>
    </location>
</feature>
<dbReference type="PANTHER" id="PTHR12892">
    <property type="entry name" value="FGF RECEPTOR ACTIVATING PROTEIN 1"/>
    <property type="match status" value="1"/>
</dbReference>
<keyword evidence="6" id="KW-0333">Golgi apparatus</keyword>
<dbReference type="AlphaFoldDB" id="A0A8T0DSY8"/>
<dbReference type="InterPro" id="IPR039545">
    <property type="entry name" value="PGAP2"/>
</dbReference>
<evidence type="ECO:0000256" key="4">
    <source>
        <dbReference type="ARBA" id="ARBA00022692"/>
    </source>
</evidence>
<comment type="similarity">
    <text evidence="2">Belongs to the PGAP2 family.</text>
</comment>
<dbReference type="GO" id="GO:0005789">
    <property type="term" value="C:endoplasmic reticulum membrane"/>
    <property type="evidence" value="ECO:0007669"/>
    <property type="project" value="TreeGrafter"/>
</dbReference>
<evidence type="ECO:0000256" key="2">
    <source>
        <dbReference type="ARBA" id="ARBA00007414"/>
    </source>
</evidence>
<keyword evidence="3" id="KW-0337">GPI-anchor biosynthesis</keyword>
<dbReference type="Pfam" id="PF10277">
    <property type="entry name" value="Frag1"/>
    <property type="match status" value="1"/>
</dbReference>
<feature type="domain" description="CWH43-like N-terminal" evidence="9">
    <location>
        <begin position="82"/>
        <end position="197"/>
    </location>
</feature>
<keyword evidence="7 8" id="KW-0472">Membrane</keyword>
<accession>A0A8T0DSY8</accession>